<accession>A0A5M8NZM4</accession>
<reference evidence="1 2" key="1">
    <citation type="submission" date="2019-03" db="EMBL/GenBank/DDBJ databases">
        <title>Single cell metagenomics reveals metabolic interactions within the superorganism composed of flagellate Streblomastix strix and complex community of Bacteroidetes bacteria on its surface.</title>
        <authorList>
            <person name="Treitli S.C."/>
            <person name="Kolisko M."/>
            <person name="Husnik F."/>
            <person name="Keeling P."/>
            <person name="Hampl V."/>
        </authorList>
    </citation>
    <scope>NUCLEOTIDE SEQUENCE [LARGE SCALE GENOMIC DNA]</scope>
    <source>
        <strain evidence="1">St1</strain>
    </source>
</reference>
<evidence type="ECO:0008006" key="3">
    <source>
        <dbReference type="Google" id="ProtNLM"/>
    </source>
</evidence>
<evidence type="ECO:0000313" key="2">
    <source>
        <dbReference type="Proteomes" id="UP000324575"/>
    </source>
</evidence>
<dbReference type="Proteomes" id="UP000324575">
    <property type="component" value="Unassembled WGS sequence"/>
</dbReference>
<dbReference type="Pfam" id="PF11848">
    <property type="entry name" value="DUF3368"/>
    <property type="match status" value="1"/>
</dbReference>
<dbReference type="PANTHER" id="PTHR39550:SF1">
    <property type="entry name" value="SLL0658 PROTEIN"/>
    <property type="match status" value="1"/>
</dbReference>
<comment type="caution">
    <text evidence="1">The sequence shown here is derived from an EMBL/GenBank/DDBJ whole genome shotgun (WGS) entry which is preliminary data.</text>
</comment>
<organism evidence="1 2">
    <name type="scientific">Candidatus Ordinivivax streblomastigis</name>
    <dbReference type="NCBI Taxonomy" id="2540710"/>
    <lineage>
        <taxon>Bacteria</taxon>
        <taxon>Pseudomonadati</taxon>
        <taxon>Bacteroidota</taxon>
        <taxon>Bacteroidia</taxon>
        <taxon>Bacteroidales</taxon>
        <taxon>Candidatus Ordinivivax</taxon>
    </lineage>
</organism>
<dbReference type="InterPro" id="IPR021799">
    <property type="entry name" value="PIN-like_prokaryotic"/>
</dbReference>
<dbReference type="AlphaFoldDB" id="A0A5M8NZM4"/>
<dbReference type="PANTHER" id="PTHR39550">
    <property type="entry name" value="SLL0658 PROTEIN"/>
    <property type="match status" value="1"/>
</dbReference>
<name>A0A5M8NZM4_9BACT</name>
<evidence type="ECO:0000313" key="1">
    <source>
        <dbReference type="EMBL" id="KAA6301615.1"/>
    </source>
</evidence>
<dbReference type="EMBL" id="SNRX01000016">
    <property type="protein sequence ID" value="KAA6301615.1"/>
    <property type="molecule type" value="Genomic_DNA"/>
</dbReference>
<proteinExistence type="predicted"/>
<gene>
    <name evidence="1" type="ORF">EZS26_002221</name>
</gene>
<sequence>MPLLEATLDRGESSAIALSIELGNTLLIIDDLKGRKEAKRLGLKITGTLGLLFSAKQKGLIPALKPYLDKLQAVDFRISPIIVQELLTLSNET</sequence>
<protein>
    <recommendedName>
        <fullName evidence="3">DUF3368 domain-containing protein</fullName>
    </recommendedName>
</protein>